<feature type="domain" description="PNPLA" evidence="6">
    <location>
        <begin position="184"/>
        <end position="383"/>
    </location>
</feature>
<evidence type="ECO:0000256" key="3">
    <source>
        <dbReference type="ARBA" id="ARBA00022963"/>
    </source>
</evidence>
<dbReference type="Pfam" id="PF11815">
    <property type="entry name" value="DUF3336"/>
    <property type="match status" value="1"/>
</dbReference>
<dbReference type="CDD" id="cd07229">
    <property type="entry name" value="Pat_TGL3_like"/>
    <property type="match status" value="1"/>
</dbReference>
<keyword evidence="3" id="KW-0442">Lipid degradation</keyword>
<evidence type="ECO:0000259" key="6">
    <source>
        <dbReference type="PROSITE" id="PS51635"/>
    </source>
</evidence>
<dbReference type="Pfam" id="PF01734">
    <property type="entry name" value="Patatin"/>
    <property type="match status" value="1"/>
</dbReference>
<sequence>MATIIGLFSFLSSLLFVLLDVAQFWKPKLLAWLRSKPRRVVLRQRLEAAQTFQEWEQAAIELDEFLNADLWRQNPVNNDYDHRLISTRLRNLRRAQEGDDPGTAATLLRSGLLRDLANITSPRLYGHALAGTKHLIEDYVAQLAICIRFITASPTIPRHPSDFDSQDKLDFLRDTRQAFGRTTLVLEGGAMFGICHLGVIKALHQKGLLPRIITGTATGAIIAALIGIHTEQELLPFLDGEGIDLSAAGRPRGPRGSIFSLLRREPGYGWLRTLRRRLQRYIRENYLQDLKVMEECVRGYVGDMTFEEAYAKTNRVLNITLAISGRAGIPALLNYLTAPNVLIWSAAMASNLSSVARGTTIMYCKDETGAIVPWPNFDRITLRPWRQLNYGFRQSPLDRLGELFNVNHFIVSQARPFFIPLLRVDIPRPGQSHGHRWRITRPFMRLVELEIRYRLRQLDFFGLLPIPLRRIVIDEEMPTASITIIPDLSLWDLTKAFKSPTRQDLRNWILKGERGVWPNIVSLKNRCTVELELERGYQIVKRKPQPGMLDVFDY</sequence>
<comment type="caution">
    <text evidence="5">Lacks conserved residue(s) required for the propagation of feature annotation.</text>
</comment>
<keyword evidence="2" id="KW-0378">Hydrolase</keyword>
<keyword evidence="4" id="KW-0443">Lipid metabolism</keyword>
<dbReference type="InterPro" id="IPR021771">
    <property type="entry name" value="Triacylglycerol_lipase_N"/>
</dbReference>
<comment type="function">
    <text evidence="1">Probable lipid hydrolase.</text>
</comment>
<dbReference type="AlphaFoldDB" id="A0A2B7YET9"/>
<evidence type="ECO:0000256" key="2">
    <source>
        <dbReference type="ARBA" id="ARBA00022801"/>
    </source>
</evidence>
<dbReference type="GO" id="GO:0004806">
    <property type="term" value="F:triacylglycerol lipase activity"/>
    <property type="evidence" value="ECO:0007669"/>
    <property type="project" value="InterPro"/>
</dbReference>
<evidence type="ECO:0000313" key="7">
    <source>
        <dbReference type="EMBL" id="PGH19127.1"/>
    </source>
</evidence>
<dbReference type="PROSITE" id="PS51635">
    <property type="entry name" value="PNPLA"/>
    <property type="match status" value="1"/>
</dbReference>
<dbReference type="SUPFAM" id="SSF52151">
    <property type="entry name" value="FabD/lysophospholipase-like"/>
    <property type="match status" value="1"/>
</dbReference>
<dbReference type="STRING" id="1447883.A0A2B7YET9"/>
<dbReference type="InterPro" id="IPR002641">
    <property type="entry name" value="PNPLA_dom"/>
</dbReference>
<protein>
    <recommendedName>
        <fullName evidence="6">PNPLA domain-containing protein</fullName>
    </recommendedName>
</protein>
<dbReference type="PANTHER" id="PTHR14226">
    <property type="entry name" value="NEUROPATHY TARGET ESTERASE/SWISS CHEESE D.MELANOGASTER"/>
    <property type="match status" value="1"/>
</dbReference>
<dbReference type="Gene3D" id="3.40.1090.10">
    <property type="entry name" value="Cytosolic phospholipase A2 catalytic domain"/>
    <property type="match status" value="1"/>
</dbReference>
<name>A0A2B7YET9_POLH7</name>
<dbReference type="GO" id="GO:0016042">
    <property type="term" value="P:lipid catabolic process"/>
    <property type="evidence" value="ECO:0007669"/>
    <property type="project" value="UniProtKB-KW"/>
</dbReference>
<accession>A0A2B7YET9</accession>
<keyword evidence="8" id="KW-1185">Reference proteome</keyword>
<dbReference type="Proteomes" id="UP000224634">
    <property type="component" value="Unassembled WGS sequence"/>
</dbReference>
<proteinExistence type="predicted"/>
<evidence type="ECO:0000256" key="4">
    <source>
        <dbReference type="ARBA" id="ARBA00023098"/>
    </source>
</evidence>
<dbReference type="EMBL" id="PDNA01000052">
    <property type="protein sequence ID" value="PGH19127.1"/>
    <property type="molecule type" value="Genomic_DNA"/>
</dbReference>
<dbReference type="PANTHER" id="PTHR14226:SF44">
    <property type="entry name" value="TRIACYLGLYCEROL LIPASE 3"/>
    <property type="match status" value="1"/>
</dbReference>
<comment type="caution">
    <text evidence="7">The sequence shown here is derived from an EMBL/GenBank/DDBJ whole genome shotgun (WGS) entry which is preliminary data.</text>
</comment>
<evidence type="ECO:0000256" key="5">
    <source>
        <dbReference type="PROSITE-ProRule" id="PRU01161"/>
    </source>
</evidence>
<reference evidence="7 8" key="1">
    <citation type="submission" date="2017-10" db="EMBL/GenBank/DDBJ databases">
        <title>Comparative genomics in systemic dimorphic fungi from Ajellomycetaceae.</title>
        <authorList>
            <person name="Munoz J.F."/>
            <person name="Mcewen J.G."/>
            <person name="Clay O.K."/>
            <person name="Cuomo C.A."/>
        </authorList>
    </citation>
    <scope>NUCLEOTIDE SEQUENCE [LARGE SCALE GENOMIC DNA]</scope>
    <source>
        <strain evidence="7 8">UAMH7299</strain>
    </source>
</reference>
<dbReference type="InterPro" id="IPR050301">
    <property type="entry name" value="NTE"/>
</dbReference>
<evidence type="ECO:0000313" key="8">
    <source>
        <dbReference type="Proteomes" id="UP000224634"/>
    </source>
</evidence>
<evidence type="ECO:0000256" key="1">
    <source>
        <dbReference type="ARBA" id="ARBA00002682"/>
    </source>
</evidence>
<organism evidence="7 8">
    <name type="scientific">Polytolypa hystricis (strain UAMH7299)</name>
    <dbReference type="NCBI Taxonomy" id="1447883"/>
    <lineage>
        <taxon>Eukaryota</taxon>
        <taxon>Fungi</taxon>
        <taxon>Dikarya</taxon>
        <taxon>Ascomycota</taxon>
        <taxon>Pezizomycotina</taxon>
        <taxon>Eurotiomycetes</taxon>
        <taxon>Eurotiomycetidae</taxon>
        <taxon>Onygenales</taxon>
        <taxon>Onygenales incertae sedis</taxon>
        <taxon>Polytolypa</taxon>
    </lineage>
</organism>
<dbReference type="GO" id="GO:0006641">
    <property type="term" value="P:triglyceride metabolic process"/>
    <property type="evidence" value="ECO:0007669"/>
    <property type="project" value="UniProtKB-ARBA"/>
</dbReference>
<dbReference type="InterPro" id="IPR016035">
    <property type="entry name" value="Acyl_Trfase/lysoPLipase"/>
</dbReference>
<dbReference type="OrthoDB" id="10049244at2759"/>
<gene>
    <name evidence="7" type="ORF">AJ80_04205</name>
</gene>